<dbReference type="EMBL" id="JAWPEI010000003">
    <property type="protein sequence ID" value="KAK4731423.1"/>
    <property type="molecule type" value="Genomic_DNA"/>
</dbReference>
<evidence type="ECO:0000313" key="4">
    <source>
        <dbReference type="EMBL" id="KAK4731423.1"/>
    </source>
</evidence>
<name>A0AAV9M053_9SOLN</name>
<dbReference type="GO" id="GO:0006552">
    <property type="term" value="P:L-leucine catabolic process"/>
    <property type="evidence" value="ECO:0007669"/>
    <property type="project" value="TreeGrafter"/>
</dbReference>
<comment type="caution">
    <text evidence="4">The sequence shown here is derived from an EMBL/GenBank/DDBJ whole genome shotgun (WGS) entry which is preliminary data.</text>
</comment>
<proteinExistence type="predicted"/>
<evidence type="ECO:0000256" key="1">
    <source>
        <dbReference type="ARBA" id="ARBA00022723"/>
    </source>
</evidence>
<reference evidence="4 5" key="1">
    <citation type="submission" date="2023-10" db="EMBL/GenBank/DDBJ databases">
        <title>Genome-Wide Identification Analysis in wild type Solanum Pinnatisectum Reveals Some Genes Defensing Phytophthora Infestans.</title>
        <authorList>
            <person name="Sun C."/>
        </authorList>
    </citation>
    <scope>NUCLEOTIDE SEQUENCE [LARGE SCALE GENOMIC DNA]</scope>
    <source>
        <strain evidence="4">LQN</strain>
        <tissue evidence="4">Leaf</tissue>
    </source>
</reference>
<dbReference type="Gene3D" id="3.20.20.70">
    <property type="entry name" value="Aldolase class I"/>
    <property type="match status" value="1"/>
</dbReference>
<evidence type="ECO:0000256" key="2">
    <source>
        <dbReference type="ARBA" id="ARBA00023239"/>
    </source>
</evidence>
<dbReference type="InterPro" id="IPR013785">
    <property type="entry name" value="Aldolase_TIM"/>
</dbReference>
<keyword evidence="5" id="KW-1185">Reference proteome</keyword>
<organism evidence="4 5">
    <name type="scientific">Solanum pinnatisectum</name>
    <name type="common">tansyleaf nightshade</name>
    <dbReference type="NCBI Taxonomy" id="50273"/>
    <lineage>
        <taxon>Eukaryota</taxon>
        <taxon>Viridiplantae</taxon>
        <taxon>Streptophyta</taxon>
        <taxon>Embryophyta</taxon>
        <taxon>Tracheophyta</taxon>
        <taxon>Spermatophyta</taxon>
        <taxon>Magnoliopsida</taxon>
        <taxon>eudicotyledons</taxon>
        <taxon>Gunneridae</taxon>
        <taxon>Pentapetalae</taxon>
        <taxon>asterids</taxon>
        <taxon>lamiids</taxon>
        <taxon>Solanales</taxon>
        <taxon>Solanaceae</taxon>
        <taxon>Solanoideae</taxon>
        <taxon>Solaneae</taxon>
        <taxon>Solanum</taxon>
    </lineage>
</organism>
<dbReference type="Proteomes" id="UP001311915">
    <property type="component" value="Unassembled WGS sequence"/>
</dbReference>
<feature type="domain" description="JAB1/MPN/MOV34 metalloenzyme" evidence="3">
    <location>
        <begin position="19"/>
        <end position="75"/>
    </location>
</feature>
<accession>A0AAV9M053</accession>
<dbReference type="PANTHER" id="PTHR42738">
    <property type="entry name" value="HYDROXYMETHYLGLUTARYL-COA LYASE"/>
    <property type="match status" value="1"/>
</dbReference>
<dbReference type="PANTHER" id="PTHR42738:SF7">
    <property type="entry name" value="HYDROXYMETHYLGLUTARYL-COA LYASE"/>
    <property type="match status" value="1"/>
</dbReference>
<dbReference type="SUPFAM" id="SSF51569">
    <property type="entry name" value="Aldolase"/>
    <property type="match status" value="1"/>
</dbReference>
<dbReference type="Pfam" id="PF01398">
    <property type="entry name" value="JAB"/>
    <property type="match status" value="1"/>
</dbReference>
<dbReference type="InterPro" id="IPR000555">
    <property type="entry name" value="JAMM/MPN+_dom"/>
</dbReference>
<dbReference type="GO" id="GO:0004419">
    <property type="term" value="F:hydroxymethylglutaryl-CoA lyase activity"/>
    <property type="evidence" value="ECO:0007669"/>
    <property type="project" value="TreeGrafter"/>
</dbReference>
<dbReference type="GO" id="GO:0005739">
    <property type="term" value="C:mitochondrion"/>
    <property type="evidence" value="ECO:0007669"/>
    <property type="project" value="TreeGrafter"/>
</dbReference>
<keyword evidence="2" id="KW-0456">Lyase</keyword>
<evidence type="ECO:0000313" key="5">
    <source>
        <dbReference type="Proteomes" id="UP001311915"/>
    </source>
</evidence>
<keyword evidence="1" id="KW-0479">Metal-binding</keyword>
<gene>
    <name evidence="4" type="ORF">R3W88_024411</name>
</gene>
<dbReference type="GO" id="GO:0046872">
    <property type="term" value="F:metal ion binding"/>
    <property type="evidence" value="ECO:0007669"/>
    <property type="project" value="UniProtKB-KW"/>
</dbReference>
<dbReference type="InterPro" id="IPR043594">
    <property type="entry name" value="HMGL"/>
</dbReference>
<sequence length="183" mass="20685">MEEAIMDVIKSQQISSRPIEKVIVHPLVFLSIIDHYNRVAKDTRKCVVGVLLGTSFKDRQPKSYSNHRSTVRKTFKKLFNGMPNHMKIVEVGARDGLQNKKKIVPTSVKVELIQKLFSCGLLVVEVTGFVSPKWVPQELLPLFIHKETSLHIVAMLSDAKDVMEVVKDLEGARLPVLTPNMKE</sequence>
<dbReference type="GO" id="GO:0046951">
    <property type="term" value="P:ketone body biosynthetic process"/>
    <property type="evidence" value="ECO:0007669"/>
    <property type="project" value="TreeGrafter"/>
</dbReference>
<dbReference type="GO" id="GO:0008237">
    <property type="term" value="F:metallopeptidase activity"/>
    <property type="evidence" value="ECO:0007669"/>
    <property type="project" value="InterPro"/>
</dbReference>
<evidence type="ECO:0000259" key="3">
    <source>
        <dbReference type="Pfam" id="PF01398"/>
    </source>
</evidence>
<protein>
    <recommendedName>
        <fullName evidence="3">JAB1/MPN/MOV34 metalloenzyme domain-containing protein</fullName>
    </recommendedName>
</protein>
<dbReference type="AlphaFoldDB" id="A0AAV9M053"/>